<protein>
    <recommendedName>
        <fullName evidence="2">DUF5722 domain-containing protein</fullName>
    </recommendedName>
</protein>
<dbReference type="OrthoDB" id="175224at2"/>
<dbReference type="RefSeq" id="WP_119659195.1">
    <property type="nucleotide sequence ID" value="NZ_QUAL01000054.1"/>
</dbReference>
<dbReference type="InterPro" id="IPR043780">
    <property type="entry name" value="DUF5722"/>
</dbReference>
<evidence type="ECO:0000313" key="4">
    <source>
        <dbReference type="Proteomes" id="UP000284057"/>
    </source>
</evidence>
<dbReference type="Proteomes" id="UP000284057">
    <property type="component" value="Unassembled WGS sequence"/>
</dbReference>
<feature type="signal peptide" evidence="1">
    <location>
        <begin position="1"/>
        <end position="32"/>
    </location>
</feature>
<reference evidence="3 4" key="1">
    <citation type="submission" date="2018-09" db="EMBL/GenBank/DDBJ databases">
        <title>Isolation, diversity and antifungal activity of actinobacteria from wheat.</title>
        <authorList>
            <person name="Han C."/>
        </authorList>
    </citation>
    <scope>NUCLEOTIDE SEQUENCE [LARGE SCALE GENOMIC DNA]</scope>
    <source>
        <strain evidence="3 4">NEAU-YY265</strain>
    </source>
</reference>
<evidence type="ECO:0000256" key="1">
    <source>
        <dbReference type="SAM" id="SignalP"/>
    </source>
</evidence>
<name>A0A418KTS9_9ACTN</name>
<evidence type="ECO:0000313" key="3">
    <source>
        <dbReference type="EMBL" id="RIQ30990.1"/>
    </source>
</evidence>
<feature type="chain" id="PRO_5039576631" description="DUF5722 domain-containing protein" evidence="1">
    <location>
        <begin position="33"/>
        <end position="352"/>
    </location>
</feature>
<feature type="domain" description="DUF5722" evidence="2">
    <location>
        <begin position="148"/>
        <end position="293"/>
    </location>
</feature>
<organism evidence="3 4">
    <name type="scientific">Jiangella rhizosphaerae</name>
    <dbReference type="NCBI Taxonomy" id="2293569"/>
    <lineage>
        <taxon>Bacteria</taxon>
        <taxon>Bacillati</taxon>
        <taxon>Actinomycetota</taxon>
        <taxon>Actinomycetes</taxon>
        <taxon>Jiangellales</taxon>
        <taxon>Jiangellaceae</taxon>
        <taxon>Jiangella</taxon>
    </lineage>
</organism>
<dbReference type="EMBL" id="QUAL01000054">
    <property type="protein sequence ID" value="RIQ30990.1"/>
    <property type="molecule type" value="Genomic_DNA"/>
</dbReference>
<dbReference type="InterPro" id="IPR013783">
    <property type="entry name" value="Ig-like_fold"/>
</dbReference>
<sequence length="352" mass="37119">MTHVRPSSRRLRSAVAVAAGALALTVSALVQAGAAGDPPAAAAATEGVSSVTATDDTVTVAGSVAPGADVDVYALGIEQEVVDWASGTIVGRARADAGGAFSVAVPRDPAAGPDPLYHRYVAVVDGVPAGTYRHVDTLDLTPSSDRPYPDAVNKKGLQVKMTDDAEELGVQHAAINLVVNDLMLATEADPADTIRFESGGRTYYFDRSEVEKLDQQIKPLSDNGVLVSLILLARHPDQVPNPDNDVPELVHPDAALGGPGALLYGFNAVTPDGVRYFTAAMEFITQRWSGAEAENTHGLPRSWNEIVVPVAEWAGRSAVTRIEVSVAAPDATGPWPMQFQIDDLAYYTRTRS</sequence>
<dbReference type="AlphaFoldDB" id="A0A418KTS9"/>
<keyword evidence="1" id="KW-0732">Signal</keyword>
<dbReference type="Pfam" id="PF18989">
    <property type="entry name" value="DUF5722"/>
    <property type="match status" value="1"/>
</dbReference>
<gene>
    <name evidence="3" type="ORF">DY240_06785</name>
</gene>
<keyword evidence="4" id="KW-1185">Reference proteome</keyword>
<accession>A0A418KTS9</accession>
<evidence type="ECO:0000259" key="2">
    <source>
        <dbReference type="Pfam" id="PF18989"/>
    </source>
</evidence>
<dbReference type="Gene3D" id="2.60.40.10">
    <property type="entry name" value="Immunoglobulins"/>
    <property type="match status" value="1"/>
</dbReference>
<comment type="caution">
    <text evidence="3">The sequence shown here is derived from an EMBL/GenBank/DDBJ whole genome shotgun (WGS) entry which is preliminary data.</text>
</comment>
<dbReference type="GO" id="GO:0005975">
    <property type="term" value="P:carbohydrate metabolic process"/>
    <property type="evidence" value="ECO:0007669"/>
    <property type="project" value="UniProtKB-ARBA"/>
</dbReference>
<proteinExistence type="predicted"/>